<dbReference type="PANTHER" id="PTHR30537:SF5">
    <property type="entry name" value="HTH-TYPE TRANSCRIPTIONAL ACTIVATOR TTDR-RELATED"/>
    <property type="match status" value="1"/>
</dbReference>
<dbReference type="CDD" id="cd08422">
    <property type="entry name" value="PBP2_CrgA_like"/>
    <property type="match status" value="1"/>
</dbReference>
<proteinExistence type="inferred from homology"/>
<dbReference type="SUPFAM" id="SSF46785">
    <property type="entry name" value="Winged helix' DNA-binding domain"/>
    <property type="match status" value="1"/>
</dbReference>
<dbReference type="Pfam" id="PF03466">
    <property type="entry name" value="LysR_substrate"/>
    <property type="match status" value="1"/>
</dbReference>
<evidence type="ECO:0000256" key="1">
    <source>
        <dbReference type="ARBA" id="ARBA00009437"/>
    </source>
</evidence>
<dbReference type="InterPro" id="IPR005119">
    <property type="entry name" value="LysR_subst-bd"/>
</dbReference>
<evidence type="ECO:0000313" key="6">
    <source>
        <dbReference type="EMBL" id="AXY23047.1"/>
    </source>
</evidence>
<evidence type="ECO:0000256" key="3">
    <source>
        <dbReference type="ARBA" id="ARBA00023125"/>
    </source>
</evidence>
<gene>
    <name evidence="6" type="primary">dmlR_6</name>
    <name evidence="6" type="ORF">CD178_02297</name>
</gene>
<dbReference type="PRINTS" id="PR00039">
    <property type="entry name" value="HTHLYSR"/>
</dbReference>
<dbReference type="InterPro" id="IPR058163">
    <property type="entry name" value="LysR-type_TF_proteobact-type"/>
</dbReference>
<evidence type="ECO:0000256" key="4">
    <source>
        <dbReference type="ARBA" id="ARBA00023163"/>
    </source>
</evidence>
<keyword evidence="7" id="KW-1185">Reference proteome</keyword>
<evidence type="ECO:0000256" key="2">
    <source>
        <dbReference type="ARBA" id="ARBA00023015"/>
    </source>
</evidence>
<dbReference type="PROSITE" id="PS50931">
    <property type="entry name" value="HTH_LYSR"/>
    <property type="match status" value="1"/>
</dbReference>
<dbReference type="Pfam" id="PF00126">
    <property type="entry name" value="HTH_1"/>
    <property type="match status" value="1"/>
</dbReference>
<dbReference type="InterPro" id="IPR036390">
    <property type="entry name" value="WH_DNA-bd_sf"/>
</dbReference>
<evidence type="ECO:0000313" key="7">
    <source>
        <dbReference type="Proteomes" id="UP000264120"/>
    </source>
</evidence>
<dbReference type="KEGG" id="ksc:CD178_02297"/>
<dbReference type="InterPro" id="IPR036388">
    <property type="entry name" value="WH-like_DNA-bd_sf"/>
</dbReference>
<feature type="domain" description="HTH lysR-type" evidence="5">
    <location>
        <begin position="22"/>
        <end position="79"/>
    </location>
</feature>
<dbReference type="FunFam" id="1.10.10.10:FF:000001">
    <property type="entry name" value="LysR family transcriptional regulator"/>
    <property type="match status" value="1"/>
</dbReference>
<dbReference type="GO" id="GO:0043565">
    <property type="term" value="F:sequence-specific DNA binding"/>
    <property type="evidence" value="ECO:0007669"/>
    <property type="project" value="TreeGrafter"/>
</dbReference>
<dbReference type="Gene3D" id="3.40.190.290">
    <property type="match status" value="1"/>
</dbReference>
<protein>
    <submittedName>
        <fullName evidence="6">HTH-type transcriptional regulator DmlR</fullName>
    </submittedName>
</protein>
<keyword evidence="2" id="KW-0805">Transcription regulation</keyword>
<dbReference type="InterPro" id="IPR000847">
    <property type="entry name" value="LysR_HTH_N"/>
</dbReference>
<reference evidence="6 7" key="1">
    <citation type="submission" date="2017-08" db="EMBL/GenBank/DDBJ databases">
        <title>Complete genome sequence of Gluconacetobacter saccharivorans CV1 isolated from Fermented Vinegar.</title>
        <authorList>
            <person name="Kim S.-Y."/>
        </authorList>
    </citation>
    <scope>NUCLEOTIDE SEQUENCE [LARGE SCALE GENOMIC DNA]</scope>
    <source>
        <strain evidence="6 7">CV1</strain>
    </source>
</reference>
<dbReference type="GO" id="GO:0003700">
    <property type="term" value="F:DNA-binding transcription factor activity"/>
    <property type="evidence" value="ECO:0007669"/>
    <property type="project" value="InterPro"/>
</dbReference>
<dbReference type="GO" id="GO:0006351">
    <property type="term" value="P:DNA-templated transcription"/>
    <property type="evidence" value="ECO:0007669"/>
    <property type="project" value="TreeGrafter"/>
</dbReference>
<comment type="similarity">
    <text evidence="1">Belongs to the LysR transcriptional regulatory family.</text>
</comment>
<organism evidence="6 7">
    <name type="scientific">Komagataeibacter saccharivorans</name>
    <dbReference type="NCBI Taxonomy" id="265959"/>
    <lineage>
        <taxon>Bacteria</taxon>
        <taxon>Pseudomonadati</taxon>
        <taxon>Pseudomonadota</taxon>
        <taxon>Alphaproteobacteria</taxon>
        <taxon>Acetobacterales</taxon>
        <taxon>Acetobacteraceae</taxon>
        <taxon>Komagataeibacter</taxon>
    </lineage>
</organism>
<dbReference type="EMBL" id="CP023036">
    <property type="protein sequence ID" value="AXY23047.1"/>
    <property type="molecule type" value="Genomic_DNA"/>
</dbReference>
<dbReference type="Gene3D" id="1.10.10.10">
    <property type="entry name" value="Winged helix-like DNA-binding domain superfamily/Winged helix DNA-binding domain"/>
    <property type="match status" value="1"/>
</dbReference>
<dbReference type="Proteomes" id="UP000264120">
    <property type="component" value="Chromosome"/>
</dbReference>
<accession>A0A347WDV4</accession>
<dbReference type="PANTHER" id="PTHR30537">
    <property type="entry name" value="HTH-TYPE TRANSCRIPTIONAL REGULATOR"/>
    <property type="match status" value="1"/>
</dbReference>
<evidence type="ECO:0000259" key="5">
    <source>
        <dbReference type="PROSITE" id="PS50931"/>
    </source>
</evidence>
<dbReference type="SUPFAM" id="SSF53850">
    <property type="entry name" value="Periplasmic binding protein-like II"/>
    <property type="match status" value="1"/>
</dbReference>
<dbReference type="AlphaFoldDB" id="A0A347WDV4"/>
<keyword evidence="4" id="KW-0804">Transcription</keyword>
<keyword evidence="3" id="KW-0238">DNA-binding</keyword>
<name>A0A347WDV4_9PROT</name>
<sequence>MWVAYSETFTKDRFQGFQMRLPDFEAWAIFAKVAEWGSFARAAEDIQLSKPTVSKAVGRLEQALGVSLFNRNSRHMSLTETGRLLQGHANRILAEAEAAEVEARGGILKPSGQIRVTAPVTFGIQHLAPLLPEFMRQYPEVDIAIDFSDAVVDLVAEGYDLALRIASLADSSLRARRLCTVRLLLVAAPAYLDAIGGPDHPRELEDQKGFVYTNTSAPGKIRLRHRKTAKEFVLSQASRLRANNAEGFLPALEAGLGFGLFPEFMVWDGLKSGRLVQALPQWEAPAVALYIVTSPSPLRPVRVTALLDYLVRAFAHSPWATKEECESLKHLK</sequence>